<dbReference type="RefSeq" id="XP_010425860.1">
    <property type="nucleotide sequence ID" value="XM_010427558.1"/>
</dbReference>
<feature type="domain" description="DUF4283" evidence="2">
    <location>
        <begin position="97"/>
        <end position="179"/>
    </location>
</feature>
<evidence type="ECO:0000313" key="4">
    <source>
        <dbReference type="RefSeq" id="XP_010425860.1"/>
    </source>
</evidence>
<protein>
    <submittedName>
        <fullName evidence="4">Uncharacterized protein LOC104710904</fullName>
    </submittedName>
</protein>
<name>A0ABM0TG07_CAMSA</name>
<reference evidence="3" key="1">
    <citation type="journal article" date="2014" name="Nat. Commun.">
        <title>The emerging biofuel crop Camelina sativa retains a highly undifferentiated hexaploid genome structure.</title>
        <authorList>
            <person name="Kagale S."/>
            <person name="Koh C."/>
            <person name="Nixon J."/>
            <person name="Bollina V."/>
            <person name="Clarke W.E."/>
            <person name="Tuteja R."/>
            <person name="Spillane C."/>
            <person name="Robinson S.J."/>
            <person name="Links M.G."/>
            <person name="Clarke C."/>
            <person name="Higgins E.E."/>
            <person name="Huebert T."/>
            <person name="Sharpe A.G."/>
            <person name="Parkin I.A."/>
        </authorList>
    </citation>
    <scope>NUCLEOTIDE SEQUENCE [LARGE SCALE GENOMIC DNA]</scope>
    <source>
        <strain evidence="3">cv. DH55</strain>
    </source>
</reference>
<dbReference type="InterPro" id="IPR040256">
    <property type="entry name" value="At4g02000-like"/>
</dbReference>
<dbReference type="PANTHER" id="PTHR31286">
    <property type="entry name" value="GLYCINE-RICH CELL WALL STRUCTURAL PROTEIN 1.8-LIKE"/>
    <property type="match status" value="1"/>
</dbReference>
<reference evidence="4" key="2">
    <citation type="submission" date="2025-08" db="UniProtKB">
        <authorList>
            <consortium name="RefSeq"/>
        </authorList>
    </citation>
    <scope>IDENTIFICATION</scope>
    <source>
        <tissue evidence="4">Leaf</tissue>
    </source>
</reference>
<gene>
    <name evidence="4" type="primary">LOC104710904</name>
</gene>
<keyword evidence="3" id="KW-1185">Reference proteome</keyword>
<dbReference type="PANTHER" id="PTHR31286:SF99">
    <property type="entry name" value="DUF4283 DOMAIN-CONTAINING PROTEIN"/>
    <property type="match status" value="1"/>
</dbReference>
<sequence length="274" mass="30437">MSDTRVLSEGEARVLSGGDQDARMEEAGGGSRPPGDPPDAPGSWVQKVTGSCGGGMLRPEDVLDDDFVTTRVRLEFPNGVAGEPVVTIGEDVLEAMNGLWKQCMIVKVLGRSVPVAVLHRRLRELWKPSREMFVMDLPHQFFMVWFESEEDYMAALTGGPWTIFGSYLLVQAWSPDFDPLRDKITTTPVWVRLSNIPLNFYHRSILMAIAKGLGKPLKVDLITSNLERARFARICVEVDLKNPLKGTVLINGERYYVSYEGLSTICSSCGLYGH</sequence>
<evidence type="ECO:0000259" key="2">
    <source>
        <dbReference type="Pfam" id="PF14111"/>
    </source>
</evidence>
<proteinExistence type="predicted"/>
<dbReference type="Proteomes" id="UP000694864">
    <property type="component" value="Chromosome 1"/>
</dbReference>
<evidence type="ECO:0000313" key="3">
    <source>
        <dbReference type="Proteomes" id="UP000694864"/>
    </source>
</evidence>
<evidence type="ECO:0000256" key="1">
    <source>
        <dbReference type="SAM" id="MobiDB-lite"/>
    </source>
</evidence>
<dbReference type="GeneID" id="104710904"/>
<dbReference type="InterPro" id="IPR025558">
    <property type="entry name" value="DUF4283"/>
</dbReference>
<feature type="region of interest" description="Disordered" evidence="1">
    <location>
        <begin position="1"/>
        <end position="43"/>
    </location>
</feature>
<feature type="compositionally biased region" description="Basic and acidic residues" evidence="1">
    <location>
        <begin position="1"/>
        <end position="12"/>
    </location>
</feature>
<accession>A0ABM0TG07</accession>
<dbReference type="Pfam" id="PF14111">
    <property type="entry name" value="DUF4283"/>
    <property type="match status" value="1"/>
</dbReference>
<organism evidence="3 4">
    <name type="scientific">Camelina sativa</name>
    <name type="common">False flax</name>
    <name type="synonym">Myagrum sativum</name>
    <dbReference type="NCBI Taxonomy" id="90675"/>
    <lineage>
        <taxon>Eukaryota</taxon>
        <taxon>Viridiplantae</taxon>
        <taxon>Streptophyta</taxon>
        <taxon>Embryophyta</taxon>
        <taxon>Tracheophyta</taxon>
        <taxon>Spermatophyta</taxon>
        <taxon>Magnoliopsida</taxon>
        <taxon>eudicotyledons</taxon>
        <taxon>Gunneridae</taxon>
        <taxon>Pentapetalae</taxon>
        <taxon>rosids</taxon>
        <taxon>malvids</taxon>
        <taxon>Brassicales</taxon>
        <taxon>Brassicaceae</taxon>
        <taxon>Camelineae</taxon>
        <taxon>Camelina</taxon>
    </lineage>
</organism>